<protein>
    <submittedName>
        <fullName evidence="2">Uncharacterized protein</fullName>
    </submittedName>
</protein>
<proteinExistence type="predicted"/>
<feature type="region of interest" description="Disordered" evidence="1">
    <location>
        <begin position="174"/>
        <end position="205"/>
    </location>
</feature>
<organism evidence="2 3">
    <name type="scientific">Canna indica</name>
    <name type="common">Indian-shot</name>
    <dbReference type="NCBI Taxonomy" id="4628"/>
    <lineage>
        <taxon>Eukaryota</taxon>
        <taxon>Viridiplantae</taxon>
        <taxon>Streptophyta</taxon>
        <taxon>Embryophyta</taxon>
        <taxon>Tracheophyta</taxon>
        <taxon>Spermatophyta</taxon>
        <taxon>Magnoliopsida</taxon>
        <taxon>Liliopsida</taxon>
        <taxon>Zingiberales</taxon>
        <taxon>Cannaceae</taxon>
        <taxon>Canna</taxon>
    </lineage>
</organism>
<gene>
    <name evidence="2" type="ORF">Cni_G13269</name>
</gene>
<evidence type="ECO:0000256" key="1">
    <source>
        <dbReference type="SAM" id="MobiDB-lite"/>
    </source>
</evidence>
<feature type="compositionally biased region" description="Acidic residues" evidence="1">
    <location>
        <begin position="80"/>
        <end position="90"/>
    </location>
</feature>
<dbReference type="GO" id="GO:0010089">
    <property type="term" value="P:xylem development"/>
    <property type="evidence" value="ECO:0007669"/>
    <property type="project" value="InterPro"/>
</dbReference>
<dbReference type="Proteomes" id="UP001327560">
    <property type="component" value="Chromosome 4"/>
</dbReference>
<name>A0AAQ3K985_9LILI</name>
<feature type="region of interest" description="Disordered" evidence="1">
    <location>
        <begin position="1"/>
        <end position="21"/>
    </location>
</feature>
<feature type="region of interest" description="Disordered" evidence="1">
    <location>
        <begin position="75"/>
        <end position="100"/>
    </location>
</feature>
<dbReference type="EMBL" id="CP136893">
    <property type="protein sequence ID" value="WOL04548.1"/>
    <property type="molecule type" value="Genomic_DNA"/>
</dbReference>
<evidence type="ECO:0000313" key="2">
    <source>
        <dbReference type="EMBL" id="WOL04548.1"/>
    </source>
</evidence>
<reference evidence="2 3" key="1">
    <citation type="submission" date="2023-10" db="EMBL/GenBank/DDBJ databases">
        <title>Chromosome-scale genome assembly provides insights into flower coloration mechanisms of Canna indica.</title>
        <authorList>
            <person name="Li C."/>
        </authorList>
    </citation>
    <scope>NUCLEOTIDE SEQUENCE [LARGE SCALE GENOMIC DNA]</scope>
    <source>
        <tissue evidence="2">Flower</tissue>
    </source>
</reference>
<keyword evidence="3" id="KW-1185">Reference proteome</keyword>
<evidence type="ECO:0000313" key="3">
    <source>
        <dbReference type="Proteomes" id="UP001327560"/>
    </source>
</evidence>
<sequence>MANSLVSRQFPAPSEESSWTSYVQDFETTQQGMEEGGSCFSIHGGSSMEVSDAASWIACNPSRNSKKLIFRRRKARGAMDDVDEDDEALEDTATSPANSPKISFLNHLEISARKEENARQNSQNGVGYMDSAEFMKRSKMPRREDDTVENLEIGLFIDDNVVNDDIEEDVDAIEGDVDASPLPTSKSGVVDKNKGTKRQRISKCW</sequence>
<dbReference type="InterPro" id="IPR039280">
    <property type="entry name" value="VUP"/>
</dbReference>
<dbReference type="PANTHER" id="PTHR33974">
    <property type="entry name" value="VASCULAR-RELATED UNKNOWN PROTEIN 1-RELATED"/>
    <property type="match status" value="1"/>
</dbReference>
<accession>A0AAQ3K985</accession>
<dbReference type="AlphaFoldDB" id="A0AAQ3K985"/>
<feature type="compositionally biased region" description="Basic residues" evidence="1">
    <location>
        <begin position="195"/>
        <end position="205"/>
    </location>
</feature>
<dbReference type="PANTHER" id="PTHR33974:SF2">
    <property type="entry name" value="VASCULAR-RELATED UNKNOWN PROTEIN 1"/>
    <property type="match status" value="1"/>
</dbReference>